<dbReference type="Pfam" id="PF00026">
    <property type="entry name" value="Asp"/>
    <property type="match status" value="1"/>
</dbReference>
<evidence type="ECO:0000256" key="2">
    <source>
        <dbReference type="ARBA" id="ARBA00022750"/>
    </source>
</evidence>
<comment type="caution">
    <text evidence="7">The sequence shown here is derived from an EMBL/GenBank/DDBJ whole genome shotgun (WGS) entry which is preliminary data.</text>
</comment>
<keyword evidence="4 7" id="KW-0645">Protease</keyword>
<gene>
    <name evidence="7" type="ORF">PNOK_0013900</name>
</gene>
<reference evidence="7 8" key="1">
    <citation type="journal article" date="2017" name="Mol. Ecol.">
        <title>Comparative and population genomic landscape of Phellinus noxius: A hypervariable fungus causing root rot in trees.</title>
        <authorList>
            <person name="Chung C.L."/>
            <person name="Lee T.J."/>
            <person name="Akiba M."/>
            <person name="Lee H.H."/>
            <person name="Kuo T.H."/>
            <person name="Liu D."/>
            <person name="Ke H.M."/>
            <person name="Yokoi T."/>
            <person name="Roa M.B."/>
            <person name="Lu M.J."/>
            <person name="Chang Y.Y."/>
            <person name="Ann P.J."/>
            <person name="Tsai J.N."/>
            <person name="Chen C.Y."/>
            <person name="Tzean S.S."/>
            <person name="Ota Y."/>
            <person name="Hattori T."/>
            <person name="Sahashi N."/>
            <person name="Liou R.F."/>
            <person name="Kikuchi T."/>
            <person name="Tsai I.J."/>
        </authorList>
    </citation>
    <scope>NUCLEOTIDE SEQUENCE [LARGE SCALE GENOMIC DNA]</scope>
    <source>
        <strain evidence="7 8">FFPRI411160</strain>
    </source>
</reference>
<dbReference type="AlphaFoldDB" id="A0A286UU91"/>
<dbReference type="InParanoid" id="A0A286UU91"/>
<keyword evidence="5" id="KW-0732">Signal</keyword>
<evidence type="ECO:0000256" key="3">
    <source>
        <dbReference type="PIRSR" id="PIRSR601461-1"/>
    </source>
</evidence>
<evidence type="ECO:0000256" key="1">
    <source>
        <dbReference type="ARBA" id="ARBA00007447"/>
    </source>
</evidence>
<proteinExistence type="inferred from homology"/>
<dbReference type="PROSITE" id="PS00141">
    <property type="entry name" value="ASP_PROTEASE"/>
    <property type="match status" value="2"/>
</dbReference>
<keyword evidence="2 4" id="KW-0064">Aspartyl protease</keyword>
<accession>A0A286UU91</accession>
<keyword evidence="4" id="KW-0378">Hydrolase</keyword>
<evidence type="ECO:0000256" key="4">
    <source>
        <dbReference type="RuleBase" id="RU000454"/>
    </source>
</evidence>
<dbReference type="PANTHER" id="PTHR47966:SF74">
    <property type="entry name" value="AGR407CP"/>
    <property type="match status" value="1"/>
</dbReference>
<dbReference type="InterPro" id="IPR033121">
    <property type="entry name" value="PEPTIDASE_A1"/>
</dbReference>
<feature type="active site" evidence="3">
    <location>
        <position position="111"/>
    </location>
</feature>
<comment type="similarity">
    <text evidence="1 4">Belongs to the peptidase A1 family.</text>
</comment>
<sequence>MSNKLLFTLFYTFLTHALAAPSIDRDLTRIQESKTTLPITTRINTLAGTVLNKDQAHIKSLLKRTRRGKEGSDELSQIDEGDSAAVTNRAVYYTANVGIGSPPRTYTLALDTGSSINWVKNDESFQEVPGTCYELTYNKNGAVFGYLDYDTFTITSDLVAQNQSFLQVKNATILPEVDGLLGLGPIDLATASTYTDFCTEPGPLTGHYPTIMDTLFSQKKIEKEMFSLFFSPTITTECENGEITFGGIDSSKITQDVQYFPISSTPRASEFWGIDLNMTYGDSGTTIVSSGSGIVDSGTTLFSLAPDAFDAYISATGADYDNVTGLFTADAQTWPLTLNSELGGIPGKIYLAVQVIDAGYDFILGYVVL</sequence>
<dbReference type="InterPro" id="IPR034164">
    <property type="entry name" value="Pepsin-like_dom"/>
</dbReference>
<dbReference type="EMBL" id="NBII01000001">
    <property type="protein sequence ID" value="PAV23072.1"/>
    <property type="molecule type" value="Genomic_DNA"/>
</dbReference>
<dbReference type="InterPro" id="IPR001461">
    <property type="entry name" value="Aspartic_peptidase_A1"/>
</dbReference>
<name>A0A286UU91_9AGAM</name>
<feature type="domain" description="Peptidase A1" evidence="6">
    <location>
        <begin position="93"/>
        <end position="369"/>
    </location>
</feature>
<dbReference type="OrthoDB" id="660550at2759"/>
<evidence type="ECO:0000313" key="8">
    <source>
        <dbReference type="Proteomes" id="UP000217199"/>
    </source>
</evidence>
<keyword evidence="8" id="KW-1185">Reference proteome</keyword>
<dbReference type="STRING" id="2282107.A0A286UU91"/>
<dbReference type="PANTHER" id="PTHR47966">
    <property type="entry name" value="BETA-SITE APP-CLEAVING ENZYME, ISOFORM A-RELATED"/>
    <property type="match status" value="1"/>
</dbReference>
<dbReference type="GO" id="GO:0004190">
    <property type="term" value="F:aspartic-type endopeptidase activity"/>
    <property type="evidence" value="ECO:0007669"/>
    <property type="project" value="UniProtKB-KW"/>
</dbReference>
<feature type="chain" id="PRO_5013816935" evidence="5">
    <location>
        <begin position="20"/>
        <end position="369"/>
    </location>
</feature>
<evidence type="ECO:0000256" key="5">
    <source>
        <dbReference type="SAM" id="SignalP"/>
    </source>
</evidence>
<dbReference type="CDD" id="cd05471">
    <property type="entry name" value="pepsin_like"/>
    <property type="match status" value="1"/>
</dbReference>
<evidence type="ECO:0000259" key="6">
    <source>
        <dbReference type="PROSITE" id="PS51767"/>
    </source>
</evidence>
<dbReference type="PROSITE" id="PS51767">
    <property type="entry name" value="PEPTIDASE_A1"/>
    <property type="match status" value="1"/>
</dbReference>
<protein>
    <submittedName>
        <fullName evidence="7">Acid protease</fullName>
    </submittedName>
</protein>
<dbReference type="GO" id="GO:0006508">
    <property type="term" value="P:proteolysis"/>
    <property type="evidence" value="ECO:0007669"/>
    <property type="project" value="UniProtKB-KW"/>
</dbReference>
<evidence type="ECO:0000313" key="7">
    <source>
        <dbReference type="EMBL" id="PAV23072.1"/>
    </source>
</evidence>
<organism evidence="7 8">
    <name type="scientific">Pyrrhoderma noxium</name>
    <dbReference type="NCBI Taxonomy" id="2282107"/>
    <lineage>
        <taxon>Eukaryota</taxon>
        <taxon>Fungi</taxon>
        <taxon>Dikarya</taxon>
        <taxon>Basidiomycota</taxon>
        <taxon>Agaricomycotina</taxon>
        <taxon>Agaricomycetes</taxon>
        <taxon>Hymenochaetales</taxon>
        <taxon>Hymenochaetaceae</taxon>
        <taxon>Pyrrhoderma</taxon>
    </lineage>
</organism>
<dbReference type="InterPro" id="IPR021109">
    <property type="entry name" value="Peptidase_aspartic_dom_sf"/>
</dbReference>
<feature type="active site" evidence="3">
    <location>
        <position position="296"/>
    </location>
</feature>
<dbReference type="Proteomes" id="UP000217199">
    <property type="component" value="Unassembled WGS sequence"/>
</dbReference>
<feature type="signal peptide" evidence="5">
    <location>
        <begin position="1"/>
        <end position="19"/>
    </location>
</feature>
<dbReference type="Gene3D" id="2.40.70.10">
    <property type="entry name" value="Acid Proteases"/>
    <property type="match status" value="2"/>
</dbReference>
<dbReference type="InterPro" id="IPR001969">
    <property type="entry name" value="Aspartic_peptidase_AS"/>
</dbReference>
<dbReference type="SUPFAM" id="SSF50630">
    <property type="entry name" value="Acid proteases"/>
    <property type="match status" value="1"/>
</dbReference>
<dbReference type="PRINTS" id="PR00792">
    <property type="entry name" value="PEPSIN"/>
</dbReference>